<keyword evidence="3" id="KW-1185">Reference proteome</keyword>
<evidence type="ECO:0000313" key="2">
    <source>
        <dbReference type="EMBL" id="KAK7802828.1"/>
    </source>
</evidence>
<name>A0AAW0HJR2_MYOGA</name>
<feature type="compositionally biased region" description="Acidic residues" evidence="1">
    <location>
        <begin position="1"/>
        <end position="11"/>
    </location>
</feature>
<sequence length="150" mass="16509">MTTTEEGDPEAELFSPSQEDIGSEAGRETGAEHLTGCPRGSWECEPPGCVRRRRRLSRGREVRLLATGATEEAEDRSGCSGSRERQRERIQMGRPGRRPGGRAGPGNLGGLFPFPKEEPRRRGSSLTNLKAMPKMAHLPPRFQSDELSLP</sequence>
<dbReference type="AlphaFoldDB" id="A0AAW0HJR2"/>
<evidence type="ECO:0000313" key="3">
    <source>
        <dbReference type="Proteomes" id="UP001488838"/>
    </source>
</evidence>
<organism evidence="2 3">
    <name type="scientific">Myodes glareolus</name>
    <name type="common">Bank vole</name>
    <name type="synonym">Clethrionomys glareolus</name>
    <dbReference type="NCBI Taxonomy" id="447135"/>
    <lineage>
        <taxon>Eukaryota</taxon>
        <taxon>Metazoa</taxon>
        <taxon>Chordata</taxon>
        <taxon>Craniata</taxon>
        <taxon>Vertebrata</taxon>
        <taxon>Euteleostomi</taxon>
        <taxon>Mammalia</taxon>
        <taxon>Eutheria</taxon>
        <taxon>Euarchontoglires</taxon>
        <taxon>Glires</taxon>
        <taxon>Rodentia</taxon>
        <taxon>Myomorpha</taxon>
        <taxon>Muroidea</taxon>
        <taxon>Cricetidae</taxon>
        <taxon>Arvicolinae</taxon>
        <taxon>Myodes</taxon>
    </lineage>
</organism>
<feature type="compositionally biased region" description="Basic and acidic residues" evidence="1">
    <location>
        <begin position="82"/>
        <end position="91"/>
    </location>
</feature>
<dbReference type="EMBL" id="JBBHLL010000443">
    <property type="protein sequence ID" value="KAK7802828.1"/>
    <property type="molecule type" value="Genomic_DNA"/>
</dbReference>
<accession>A0AAW0HJR2</accession>
<proteinExistence type="predicted"/>
<gene>
    <name evidence="2" type="ORF">U0070_016311</name>
</gene>
<evidence type="ECO:0000256" key="1">
    <source>
        <dbReference type="SAM" id="MobiDB-lite"/>
    </source>
</evidence>
<comment type="caution">
    <text evidence="2">The sequence shown here is derived from an EMBL/GenBank/DDBJ whole genome shotgun (WGS) entry which is preliminary data.</text>
</comment>
<protein>
    <submittedName>
        <fullName evidence="2">Uncharacterized protein</fullName>
    </submittedName>
</protein>
<reference evidence="2 3" key="1">
    <citation type="journal article" date="2023" name="bioRxiv">
        <title>Conserved and derived expression patterns and positive selection on dental genes reveal complex evolutionary context of ever-growing rodent molars.</title>
        <authorList>
            <person name="Calamari Z.T."/>
            <person name="Song A."/>
            <person name="Cohen E."/>
            <person name="Akter M."/>
            <person name="Roy R.D."/>
            <person name="Hallikas O."/>
            <person name="Christensen M.M."/>
            <person name="Li P."/>
            <person name="Marangoni P."/>
            <person name="Jernvall J."/>
            <person name="Klein O.D."/>
        </authorList>
    </citation>
    <scope>NUCLEOTIDE SEQUENCE [LARGE SCALE GENOMIC DNA]</scope>
    <source>
        <strain evidence="2">V071</strain>
    </source>
</reference>
<dbReference type="Proteomes" id="UP001488838">
    <property type="component" value="Unassembled WGS sequence"/>
</dbReference>
<feature type="region of interest" description="Disordered" evidence="1">
    <location>
        <begin position="1"/>
        <end position="150"/>
    </location>
</feature>